<feature type="non-terminal residue" evidence="2">
    <location>
        <position position="205"/>
    </location>
</feature>
<feature type="non-terminal residue" evidence="2">
    <location>
        <position position="1"/>
    </location>
</feature>
<feature type="domain" description="TAF1C beta-propeller" evidence="1">
    <location>
        <begin position="74"/>
        <end position="134"/>
    </location>
</feature>
<dbReference type="InterPro" id="IPR038801">
    <property type="entry name" value="TAF1C"/>
</dbReference>
<protein>
    <recommendedName>
        <fullName evidence="1">TAF1C beta-propeller domain-containing protein</fullName>
    </recommendedName>
</protein>
<dbReference type="GO" id="GO:0001164">
    <property type="term" value="F:RNA polymerase I core promoter sequence-specific DNA binding"/>
    <property type="evidence" value="ECO:0007669"/>
    <property type="project" value="TreeGrafter"/>
</dbReference>
<dbReference type="InterPro" id="IPR049087">
    <property type="entry name" value="TAF1C_beta-prop"/>
</dbReference>
<accession>A0A0P7TU53</accession>
<evidence type="ECO:0000259" key="1">
    <source>
        <dbReference type="Pfam" id="PF20641"/>
    </source>
</evidence>
<proteinExistence type="predicted"/>
<dbReference type="EMBL" id="JARO02017593">
    <property type="protein sequence ID" value="KPP57107.1"/>
    <property type="molecule type" value="Genomic_DNA"/>
</dbReference>
<evidence type="ECO:0000313" key="2">
    <source>
        <dbReference type="EMBL" id="KPP57107.1"/>
    </source>
</evidence>
<reference evidence="2 3" key="1">
    <citation type="submission" date="2015-08" db="EMBL/GenBank/DDBJ databases">
        <title>The genome of the Asian arowana (Scleropages formosus).</title>
        <authorList>
            <person name="Tan M.H."/>
            <person name="Gan H.M."/>
            <person name="Croft L.J."/>
            <person name="Austin C.M."/>
        </authorList>
    </citation>
    <scope>NUCLEOTIDE SEQUENCE [LARGE SCALE GENOMIC DNA]</scope>
    <source>
        <strain evidence="2">Aro1</strain>
    </source>
</reference>
<dbReference type="PANTHER" id="PTHR15319">
    <property type="entry name" value="TATA BOX-BINDING PROTEIN ASSOCIATED FACTOR RNA POLYMERASE I SUBUNIT C"/>
    <property type="match status" value="1"/>
</dbReference>
<dbReference type="Pfam" id="PF20641">
    <property type="entry name" value="TAF1C_beta-prop"/>
    <property type="match status" value="1"/>
</dbReference>
<gene>
    <name evidence="2" type="ORF">Z043_125201</name>
</gene>
<dbReference type="PANTHER" id="PTHR15319:SF1">
    <property type="entry name" value="TATA BOX-BINDING PROTEIN-ASSOCIATED FACTOR RNA POLYMERASE I SUBUNIT C"/>
    <property type="match status" value="1"/>
</dbReference>
<dbReference type="Proteomes" id="UP000034805">
    <property type="component" value="Unassembled WGS sequence"/>
</dbReference>
<name>A0A0P7TU53_SCLFO</name>
<organism evidence="2 3">
    <name type="scientific">Scleropages formosus</name>
    <name type="common">Asian bonytongue</name>
    <name type="synonym">Osteoglossum formosum</name>
    <dbReference type="NCBI Taxonomy" id="113540"/>
    <lineage>
        <taxon>Eukaryota</taxon>
        <taxon>Metazoa</taxon>
        <taxon>Chordata</taxon>
        <taxon>Craniata</taxon>
        <taxon>Vertebrata</taxon>
        <taxon>Euteleostomi</taxon>
        <taxon>Actinopterygii</taxon>
        <taxon>Neopterygii</taxon>
        <taxon>Teleostei</taxon>
        <taxon>Osteoglossocephala</taxon>
        <taxon>Osteoglossomorpha</taxon>
        <taxon>Osteoglossiformes</taxon>
        <taxon>Osteoglossidae</taxon>
        <taxon>Scleropages</taxon>
    </lineage>
</organism>
<sequence>CSLTYFGKRARLYSHLLGDAIHDIPPGLLAELLHEELAQRWQQQHFNENKPITYKLNGTVRQISVGRMEESVHVGVRSDYCCGVWMATHALRPVPREVIKTEDRSSCLAVSPHIPGELLVATESGAAYLWTSKEKYSHTLFRIGQTPDCKSGERVMMSKYLFDVNTYHHLVTTQQLISPMKSLKHLPVQIPHRKVKVQERLEVPL</sequence>
<evidence type="ECO:0000313" key="3">
    <source>
        <dbReference type="Proteomes" id="UP000034805"/>
    </source>
</evidence>
<comment type="caution">
    <text evidence="2">The sequence shown here is derived from an EMBL/GenBank/DDBJ whole genome shotgun (WGS) entry which is preliminary data.</text>
</comment>
<dbReference type="GO" id="GO:0001650">
    <property type="term" value="C:fibrillar center"/>
    <property type="evidence" value="ECO:0007669"/>
    <property type="project" value="TreeGrafter"/>
</dbReference>
<dbReference type="AlphaFoldDB" id="A0A0P7TU53"/>